<sequence length="72" mass="8091">RFKSLLSYLNIALNNLFANLNVRSSKSPENFIQTISSAISGCYNLQEGQSTEFMPLQESENDCVLSFDQIPN</sequence>
<evidence type="ECO:0000313" key="2">
    <source>
        <dbReference type="Proteomes" id="UP000478052"/>
    </source>
</evidence>
<evidence type="ECO:0000313" key="1">
    <source>
        <dbReference type="EMBL" id="KAF0716474.1"/>
    </source>
</evidence>
<dbReference type="Proteomes" id="UP000478052">
    <property type="component" value="Unassembled WGS sequence"/>
</dbReference>
<organism evidence="1 2">
    <name type="scientific">Aphis craccivora</name>
    <name type="common">Cowpea aphid</name>
    <dbReference type="NCBI Taxonomy" id="307492"/>
    <lineage>
        <taxon>Eukaryota</taxon>
        <taxon>Metazoa</taxon>
        <taxon>Ecdysozoa</taxon>
        <taxon>Arthropoda</taxon>
        <taxon>Hexapoda</taxon>
        <taxon>Insecta</taxon>
        <taxon>Pterygota</taxon>
        <taxon>Neoptera</taxon>
        <taxon>Paraneoptera</taxon>
        <taxon>Hemiptera</taxon>
        <taxon>Sternorrhyncha</taxon>
        <taxon>Aphidomorpha</taxon>
        <taxon>Aphidoidea</taxon>
        <taxon>Aphididae</taxon>
        <taxon>Aphidini</taxon>
        <taxon>Aphis</taxon>
        <taxon>Aphis</taxon>
    </lineage>
</organism>
<feature type="non-terminal residue" evidence="1">
    <location>
        <position position="1"/>
    </location>
</feature>
<reference evidence="1 2" key="1">
    <citation type="submission" date="2019-08" db="EMBL/GenBank/DDBJ databases">
        <title>Whole genome of Aphis craccivora.</title>
        <authorList>
            <person name="Voronova N.V."/>
            <person name="Shulinski R.S."/>
            <person name="Bandarenka Y.V."/>
            <person name="Zhorov D.G."/>
            <person name="Warner D."/>
        </authorList>
    </citation>
    <scope>NUCLEOTIDE SEQUENCE [LARGE SCALE GENOMIC DNA]</scope>
    <source>
        <strain evidence="1">180601</strain>
        <tissue evidence="1">Whole Body</tissue>
    </source>
</reference>
<accession>A0A6G0W1L9</accession>
<dbReference type="EMBL" id="VUJU01009985">
    <property type="protein sequence ID" value="KAF0716474.1"/>
    <property type="molecule type" value="Genomic_DNA"/>
</dbReference>
<gene>
    <name evidence="1" type="ORF">FWK35_00027017</name>
</gene>
<dbReference type="AlphaFoldDB" id="A0A6G0W1L9"/>
<proteinExistence type="predicted"/>
<comment type="caution">
    <text evidence="1">The sequence shown here is derived from an EMBL/GenBank/DDBJ whole genome shotgun (WGS) entry which is preliminary data.</text>
</comment>
<feature type="non-terminal residue" evidence="1">
    <location>
        <position position="72"/>
    </location>
</feature>
<keyword evidence="2" id="KW-1185">Reference proteome</keyword>
<protein>
    <submittedName>
        <fullName evidence="1">Uncharacterized protein</fullName>
    </submittedName>
</protein>
<name>A0A6G0W1L9_APHCR</name>